<dbReference type="Proteomes" id="UP001196413">
    <property type="component" value="Unassembled WGS sequence"/>
</dbReference>
<sequence>MSVPVSCWKISFGQQLSENEFLYFLAPQQIAQVWTTGLQEVVRSLKKEQKYPDRRMIWIKDLYLQLYKKCAPKVSGCGKFYGPRPYDALQAFGGRVERWKGFESTIISKVAVITSLFFYREEIISIRLSLEIAG</sequence>
<accession>A0AAD5QH28</accession>
<dbReference type="AlphaFoldDB" id="A0AAD5QH28"/>
<dbReference type="EMBL" id="JAHQIW010000643">
    <property type="protein sequence ID" value="KAJ1349314.1"/>
    <property type="molecule type" value="Genomic_DNA"/>
</dbReference>
<organism evidence="1 2">
    <name type="scientific">Parelaphostrongylus tenuis</name>
    <name type="common">Meningeal worm</name>
    <dbReference type="NCBI Taxonomy" id="148309"/>
    <lineage>
        <taxon>Eukaryota</taxon>
        <taxon>Metazoa</taxon>
        <taxon>Ecdysozoa</taxon>
        <taxon>Nematoda</taxon>
        <taxon>Chromadorea</taxon>
        <taxon>Rhabditida</taxon>
        <taxon>Rhabditina</taxon>
        <taxon>Rhabditomorpha</taxon>
        <taxon>Strongyloidea</taxon>
        <taxon>Metastrongylidae</taxon>
        <taxon>Parelaphostrongylus</taxon>
    </lineage>
</organism>
<protein>
    <submittedName>
        <fullName evidence="1">Phospholipase C</fullName>
    </submittedName>
</protein>
<evidence type="ECO:0000313" key="2">
    <source>
        <dbReference type="Proteomes" id="UP001196413"/>
    </source>
</evidence>
<comment type="caution">
    <text evidence="1">The sequence shown here is derived from an EMBL/GenBank/DDBJ whole genome shotgun (WGS) entry which is preliminary data.</text>
</comment>
<gene>
    <name evidence="1" type="primary">PLC1_2</name>
    <name evidence="1" type="ORF">KIN20_004809</name>
</gene>
<keyword evidence="2" id="KW-1185">Reference proteome</keyword>
<proteinExistence type="predicted"/>
<reference evidence="1" key="1">
    <citation type="submission" date="2021-06" db="EMBL/GenBank/DDBJ databases">
        <title>Parelaphostrongylus tenuis whole genome reference sequence.</title>
        <authorList>
            <person name="Garwood T.J."/>
            <person name="Larsen P.A."/>
            <person name="Fountain-Jones N.M."/>
            <person name="Garbe J.R."/>
            <person name="Macchietto M.G."/>
            <person name="Kania S.A."/>
            <person name="Gerhold R.W."/>
            <person name="Richards J.E."/>
            <person name="Wolf T.M."/>
        </authorList>
    </citation>
    <scope>NUCLEOTIDE SEQUENCE</scope>
    <source>
        <strain evidence="1">MNPRO001-30</strain>
        <tissue evidence="1">Meninges</tissue>
    </source>
</reference>
<name>A0AAD5QH28_PARTN</name>
<evidence type="ECO:0000313" key="1">
    <source>
        <dbReference type="EMBL" id="KAJ1349314.1"/>
    </source>
</evidence>